<protein>
    <submittedName>
        <fullName evidence="2">Uncharacterized protein</fullName>
    </submittedName>
</protein>
<gene>
    <name evidence="2" type="ORF">KXQ929_LOCUS47679</name>
</gene>
<evidence type="ECO:0000256" key="1">
    <source>
        <dbReference type="SAM" id="MobiDB-lite"/>
    </source>
</evidence>
<sequence length="230" mass="26061">MPFVYLEMSLSNCPYPHLLIERIHKTILGSLTSLDLDVLTKAFRVYCQSKKHLLNYNTSNMSSSKNSQPTPSSSSINNNSTTSSTCPTAPNAWRLPATPHINGNSSWKTNNRTNLTSKILPVQQTKNHIPDKGLQIRWTPLKDIQSHFVEVVFSNQGKSNGGPIRTHTTYQHLGIAQVFYQNLDITERVIRHGSITFQSFTFIPRLLQRTIDMRHICLSNISIEITNIEL</sequence>
<proteinExistence type="predicted"/>
<dbReference type="Proteomes" id="UP000663868">
    <property type="component" value="Unassembled WGS sequence"/>
</dbReference>
<organism evidence="2 3">
    <name type="scientific">Adineta steineri</name>
    <dbReference type="NCBI Taxonomy" id="433720"/>
    <lineage>
        <taxon>Eukaryota</taxon>
        <taxon>Metazoa</taxon>
        <taxon>Spiralia</taxon>
        <taxon>Gnathifera</taxon>
        <taxon>Rotifera</taxon>
        <taxon>Eurotatoria</taxon>
        <taxon>Bdelloidea</taxon>
        <taxon>Adinetida</taxon>
        <taxon>Adinetidae</taxon>
        <taxon>Adineta</taxon>
    </lineage>
</organism>
<evidence type="ECO:0000313" key="2">
    <source>
        <dbReference type="EMBL" id="CAF4340472.1"/>
    </source>
</evidence>
<dbReference type="EMBL" id="CAJOBB010017567">
    <property type="protein sequence ID" value="CAF4340472.1"/>
    <property type="molecule type" value="Genomic_DNA"/>
</dbReference>
<name>A0A820KEE6_9BILA</name>
<comment type="caution">
    <text evidence="2">The sequence shown here is derived from an EMBL/GenBank/DDBJ whole genome shotgun (WGS) entry which is preliminary data.</text>
</comment>
<feature type="compositionally biased region" description="Polar residues" evidence="1">
    <location>
        <begin position="101"/>
        <end position="110"/>
    </location>
</feature>
<feature type="region of interest" description="Disordered" evidence="1">
    <location>
        <begin position="58"/>
        <end position="110"/>
    </location>
</feature>
<feature type="compositionally biased region" description="Low complexity" evidence="1">
    <location>
        <begin position="62"/>
        <end position="91"/>
    </location>
</feature>
<reference evidence="2" key="1">
    <citation type="submission" date="2021-02" db="EMBL/GenBank/DDBJ databases">
        <authorList>
            <person name="Nowell W R."/>
        </authorList>
    </citation>
    <scope>NUCLEOTIDE SEQUENCE</scope>
</reference>
<dbReference type="AlphaFoldDB" id="A0A820KEE6"/>
<feature type="non-terminal residue" evidence="2">
    <location>
        <position position="1"/>
    </location>
</feature>
<accession>A0A820KEE6</accession>
<evidence type="ECO:0000313" key="3">
    <source>
        <dbReference type="Proteomes" id="UP000663868"/>
    </source>
</evidence>